<dbReference type="GO" id="GO:0019878">
    <property type="term" value="P:lysine biosynthetic process via aminoadipic acid"/>
    <property type="evidence" value="ECO:0007669"/>
    <property type="project" value="TreeGrafter"/>
</dbReference>
<sequence>MIRSPGAAATVWRLPLLDAPDDGYLLAQLEPAERRRATQYRNDSARRRFLVCRAALRRLLAERLGTDAAVLRLIADDHGKPHLADSPAGLSFNVSHTDGLALIALGDGRPLGVDVEVFRPARALDGIARRCFSAQEFAHWQALPPERRTAAFYTLWTRKEAFAKAVGKGIAIGLERIVFDADGALSAVPAECGRTADWRVLDLAAGAGYSAALAMGGPPGAVEMRDWAGFRH</sequence>
<feature type="domain" description="4'-phosphopantetheinyl transferase" evidence="3">
    <location>
        <begin position="110"/>
        <end position="212"/>
    </location>
</feature>
<comment type="similarity">
    <text evidence="1">Belongs to the P-Pant transferase superfamily. Gsp/Sfp/HetI/AcpT family.</text>
</comment>
<dbReference type="InterPro" id="IPR008278">
    <property type="entry name" value="4-PPantetheinyl_Trfase_dom"/>
</dbReference>
<proteinExistence type="inferred from homology"/>
<keyword evidence="6" id="KW-1185">Reference proteome</keyword>
<organism evidence="5 6">
    <name type="scientific">Methylogaea oryzae</name>
    <dbReference type="NCBI Taxonomy" id="1295382"/>
    <lineage>
        <taxon>Bacteria</taxon>
        <taxon>Pseudomonadati</taxon>
        <taxon>Pseudomonadota</taxon>
        <taxon>Gammaproteobacteria</taxon>
        <taxon>Methylococcales</taxon>
        <taxon>Methylococcaceae</taxon>
        <taxon>Methylogaea</taxon>
    </lineage>
</organism>
<evidence type="ECO:0000259" key="4">
    <source>
        <dbReference type="Pfam" id="PF22624"/>
    </source>
</evidence>
<evidence type="ECO:0000259" key="3">
    <source>
        <dbReference type="Pfam" id="PF01648"/>
    </source>
</evidence>
<dbReference type="Pfam" id="PF01648">
    <property type="entry name" value="ACPS"/>
    <property type="match status" value="1"/>
</dbReference>
<dbReference type="KEGG" id="moz:MoryE10_29720"/>
<dbReference type="PANTHER" id="PTHR12215">
    <property type="entry name" value="PHOSPHOPANTETHEINE TRANSFERASE"/>
    <property type="match status" value="1"/>
</dbReference>
<evidence type="ECO:0000256" key="2">
    <source>
        <dbReference type="ARBA" id="ARBA00022679"/>
    </source>
</evidence>
<dbReference type="PANTHER" id="PTHR12215:SF10">
    <property type="entry name" value="L-AMINOADIPATE-SEMIALDEHYDE DEHYDROGENASE-PHOSPHOPANTETHEINYL TRANSFERASE"/>
    <property type="match status" value="1"/>
</dbReference>
<evidence type="ECO:0000256" key="1">
    <source>
        <dbReference type="ARBA" id="ARBA00010990"/>
    </source>
</evidence>
<dbReference type="AlphaFoldDB" id="A0A8D4VR94"/>
<name>A0A8D4VR94_9GAMM</name>
<dbReference type="InterPro" id="IPR055066">
    <property type="entry name" value="AASDHPPT_N"/>
</dbReference>
<dbReference type="GO" id="GO:0005829">
    <property type="term" value="C:cytosol"/>
    <property type="evidence" value="ECO:0007669"/>
    <property type="project" value="TreeGrafter"/>
</dbReference>
<evidence type="ECO:0000313" key="6">
    <source>
        <dbReference type="Proteomes" id="UP000824988"/>
    </source>
</evidence>
<keyword evidence="2 5" id="KW-0808">Transferase</keyword>
<dbReference type="GO" id="GO:0008897">
    <property type="term" value="F:holo-[acyl-carrier-protein] synthase activity"/>
    <property type="evidence" value="ECO:0007669"/>
    <property type="project" value="InterPro"/>
</dbReference>
<dbReference type="GO" id="GO:0000287">
    <property type="term" value="F:magnesium ion binding"/>
    <property type="evidence" value="ECO:0007669"/>
    <property type="project" value="InterPro"/>
</dbReference>
<dbReference type="RefSeq" id="WP_221047517.1">
    <property type="nucleotide sequence ID" value="NZ_AP019782.1"/>
</dbReference>
<gene>
    <name evidence="5" type="ORF">MoryE10_29720</name>
</gene>
<dbReference type="Pfam" id="PF22624">
    <property type="entry name" value="AASDHPPT_N"/>
    <property type="match status" value="1"/>
</dbReference>
<protein>
    <submittedName>
        <fullName evidence="5">4'-phosphopantetheinyl transferase</fullName>
    </submittedName>
</protein>
<dbReference type="Proteomes" id="UP000824988">
    <property type="component" value="Chromosome"/>
</dbReference>
<dbReference type="EMBL" id="AP019782">
    <property type="protein sequence ID" value="BBL72366.1"/>
    <property type="molecule type" value="Genomic_DNA"/>
</dbReference>
<feature type="domain" description="4'-phosphopantetheinyl transferase N-terminal" evidence="4">
    <location>
        <begin position="26"/>
        <end position="104"/>
    </location>
</feature>
<dbReference type="InterPro" id="IPR050559">
    <property type="entry name" value="P-Pant_transferase_sf"/>
</dbReference>
<reference evidence="5" key="1">
    <citation type="submission" date="2019-06" db="EMBL/GenBank/DDBJ databases">
        <title>Complete genome sequence of Methylogaea oryzae strain JCM16910.</title>
        <authorList>
            <person name="Asakawa S."/>
        </authorList>
    </citation>
    <scope>NUCLEOTIDE SEQUENCE</scope>
    <source>
        <strain evidence="5">E10</strain>
    </source>
</reference>
<accession>A0A8D4VR94</accession>
<evidence type="ECO:0000313" key="5">
    <source>
        <dbReference type="EMBL" id="BBL72366.1"/>
    </source>
</evidence>